<dbReference type="AlphaFoldDB" id="A0A9D1HJQ6"/>
<dbReference type="PANTHER" id="PTHR41324">
    <property type="entry name" value="MEMBRANE PROTEIN-RELATED"/>
    <property type="match status" value="1"/>
</dbReference>
<keyword evidence="1" id="KW-0472">Membrane</keyword>
<evidence type="ECO:0000313" key="3">
    <source>
        <dbReference type="Proteomes" id="UP000824124"/>
    </source>
</evidence>
<proteinExistence type="predicted"/>
<dbReference type="PANTHER" id="PTHR41324:SF1">
    <property type="entry name" value="DUF2232 DOMAIN-CONTAINING PROTEIN"/>
    <property type="match status" value="1"/>
</dbReference>
<comment type="caution">
    <text evidence="2">The sequence shown here is derived from an EMBL/GenBank/DDBJ whole genome shotgun (WGS) entry which is preliminary data.</text>
</comment>
<keyword evidence="1" id="KW-0812">Transmembrane</keyword>
<reference evidence="2" key="2">
    <citation type="journal article" date="2021" name="PeerJ">
        <title>Extensive microbial diversity within the chicken gut microbiome revealed by metagenomics and culture.</title>
        <authorList>
            <person name="Gilroy R."/>
            <person name="Ravi A."/>
            <person name="Getino M."/>
            <person name="Pursley I."/>
            <person name="Horton D.L."/>
            <person name="Alikhan N.F."/>
            <person name="Baker D."/>
            <person name="Gharbi K."/>
            <person name="Hall N."/>
            <person name="Watson M."/>
            <person name="Adriaenssens E.M."/>
            <person name="Foster-Nyarko E."/>
            <person name="Jarju S."/>
            <person name="Secka A."/>
            <person name="Antonio M."/>
            <person name="Oren A."/>
            <person name="Chaudhuri R.R."/>
            <person name="La Ragione R."/>
            <person name="Hildebrand F."/>
            <person name="Pallen M.J."/>
        </authorList>
    </citation>
    <scope>NUCLEOTIDE SEQUENCE</scope>
    <source>
        <strain evidence="2">2830</strain>
    </source>
</reference>
<feature type="transmembrane region" description="Helical" evidence="1">
    <location>
        <begin position="294"/>
        <end position="322"/>
    </location>
</feature>
<dbReference type="Pfam" id="PF09991">
    <property type="entry name" value="DUF2232"/>
    <property type="match status" value="1"/>
</dbReference>
<feature type="transmembrane region" description="Helical" evidence="1">
    <location>
        <begin position="185"/>
        <end position="209"/>
    </location>
</feature>
<dbReference type="Proteomes" id="UP000824124">
    <property type="component" value="Unassembled WGS sequence"/>
</dbReference>
<evidence type="ECO:0000256" key="1">
    <source>
        <dbReference type="SAM" id="Phobius"/>
    </source>
</evidence>
<evidence type="ECO:0000313" key="2">
    <source>
        <dbReference type="EMBL" id="HIU10536.1"/>
    </source>
</evidence>
<organism evidence="2 3">
    <name type="scientific">Candidatus Avidehalobacter gallistercoris</name>
    <dbReference type="NCBI Taxonomy" id="2840694"/>
    <lineage>
        <taxon>Bacteria</taxon>
        <taxon>Bacillati</taxon>
        <taxon>Bacillota</taxon>
        <taxon>Clostridia</taxon>
        <taxon>Eubacteriales</taxon>
        <taxon>Peptococcaceae</taxon>
        <taxon>Peptococcaceae incertae sedis</taxon>
        <taxon>Candidatus Avidehalobacter</taxon>
    </lineage>
</organism>
<gene>
    <name evidence="2" type="ORF">IAB00_04730</name>
</gene>
<feature type="transmembrane region" description="Helical" evidence="1">
    <location>
        <begin position="261"/>
        <end position="282"/>
    </location>
</feature>
<accession>A0A9D1HJQ6</accession>
<reference evidence="2" key="1">
    <citation type="submission" date="2020-10" db="EMBL/GenBank/DDBJ databases">
        <authorList>
            <person name="Gilroy R."/>
        </authorList>
    </citation>
    <scope>NUCLEOTIDE SEQUENCE</scope>
    <source>
        <strain evidence="2">2830</strain>
    </source>
</reference>
<feature type="transmembrane region" description="Helical" evidence="1">
    <location>
        <begin position="232"/>
        <end position="249"/>
    </location>
</feature>
<dbReference type="InterPro" id="IPR018710">
    <property type="entry name" value="DUF2232"/>
</dbReference>
<sequence length="335" mass="37506">MKKDETPRRPLFAAEPTPARKVAEGAMLVASAVIFGLSASYLPFVWLIALFLWPVPLALLVRRFGPGFGLAGILLTAIILSLFIGPVGAFSMLINMGGVGFWYGYAARRGIKPWLVIVVGVLISAAGMVALLALSSAVAGFGLADFSTQVHEFVQFYVDTMQKNGKLAPVLGDLTVAEYTERLEAYVLSFMPASLIFVSMLEGGISYALNTYIFRRLGYAVEKLPPFTEWRLPWYTLWGLIIALVCYLINRQAPMEVLQLIATNVLYIYQPLLMLAGLSFFYWQAFFWNMRWMIFMMLILIVFAFQLVGPALIMVGLVDSLFDVRQVMRKYNKQN</sequence>
<dbReference type="EMBL" id="DVMH01000022">
    <property type="protein sequence ID" value="HIU10536.1"/>
    <property type="molecule type" value="Genomic_DNA"/>
</dbReference>
<protein>
    <submittedName>
        <fullName evidence="2">YybS family protein</fullName>
    </submittedName>
</protein>
<keyword evidence="1" id="KW-1133">Transmembrane helix</keyword>
<feature type="transmembrane region" description="Helical" evidence="1">
    <location>
        <begin position="114"/>
        <end position="134"/>
    </location>
</feature>
<feature type="transmembrane region" description="Helical" evidence="1">
    <location>
        <begin position="68"/>
        <end position="94"/>
    </location>
</feature>
<name>A0A9D1HJQ6_9FIRM</name>